<feature type="non-terminal residue" evidence="1">
    <location>
        <position position="61"/>
    </location>
</feature>
<gene>
    <name evidence="1" type="ORF">MKW98_024868</name>
</gene>
<reference evidence="1" key="1">
    <citation type="submission" date="2022-04" db="EMBL/GenBank/DDBJ databases">
        <title>A functionally conserved STORR gene fusion in Papaver species that diverged 16.8 million years ago.</title>
        <authorList>
            <person name="Catania T."/>
        </authorList>
    </citation>
    <scope>NUCLEOTIDE SEQUENCE</scope>
    <source>
        <strain evidence="1">S-188037</strain>
    </source>
</reference>
<evidence type="ECO:0000313" key="1">
    <source>
        <dbReference type="EMBL" id="KAI3940461.1"/>
    </source>
</evidence>
<dbReference type="Proteomes" id="UP001202328">
    <property type="component" value="Unassembled WGS sequence"/>
</dbReference>
<evidence type="ECO:0000313" key="2">
    <source>
        <dbReference type="Proteomes" id="UP001202328"/>
    </source>
</evidence>
<organism evidence="1 2">
    <name type="scientific">Papaver atlanticum</name>
    <dbReference type="NCBI Taxonomy" id="357466"/>
    <lineage>
        <taxon>Eukaryota</taxon>
        <taxon>Viridiplantae</taxon>
        <taxon>Streptophyta</taxon>
        <taxon>Embryophyta</taxon>
        <taxon>Tracheophyta</taxon>
        <taxon>Spermatophyta</taxon>
        <taxon>Magnoliopsida</taxon>
        <taxon>Ranunculales</taxon>
        <taxon>Papaveraceae</taxon>
        <taxon>Papaveroideae</taxon>
        <taxon>Papaver</taxon>
    </lineage>
</organism>
<protein>
    <submittedName>
        <fullName evidence="1">Uncharacterized protein</fullName>
    </submittedName>
</protein>
<sequence>KQRSCLTLPSPQQKLSVRNAGHSVSAIPFYANEDLPVAPQLTCNASQIFRISTYKEIQPAA</sequence>
<accession>A0AAD4XRE3</accession>
<dbReference type="AlphaFoldDB" id="A0AAD4XRE3"/>
<proteinExistence type="predicted"/>
<name>A0AAD4XRE3_9MAGN</name>
<keyword evidence="2" id="KW-1185">Reference proteome</keyword>
<comment type="caution">
    <text evidence="1">The sequence shown here is derived from an EMBL/GenBank/DDBJ whole genome shotgun (WGS) entry which is preliminary data.</text>
</comment>
<dbReference type="EMBL" id="JAJJMB010005149">
    <property type="protein sequence ID" value="KAI3940461.1"/>
    <property type="molecule type" value="Genomic_DNA"/>
</dbReference>